<dbReference type="AlphaFoldDB" id="A0A2R8ADK6"/>
<dbReference type="Gene3D" id="1.10.3720.10">
    <property type="entry name" value="MetI-like"/>
    <property type="match status" value="1"/>
</dbReference>
<feature type="transmembrane region" description="Helical" evidence="5">
    <location>
        <begin position="28"/>
        <end position="57"/>
    </location>
</feature>
<keyword evidence="3 5" id="KW-1133">Transmembrane helix</keyword>
<reference evidence="7 8" key="1">
    <citation type="submission" date="2018-03" db="EMBL/GenBank/DDBJ databases">
        <authorList>
            <person name="Keele B.F."/>
        </authorList>
    </citation>
    <scope>NUCLEOTIDE SEQUENCE [LARGE SCALE GENOMIC DNA]</scope>
    <source>
        <strain evidence="7 8">CeCT 8812</strain>
    </source>
</reference>
<feature type="transmembrane region" description="Helical" evidence="5">
    <location>
        <begin position="103"/>
        <end position="124"/>
    </location>
</feature>
<evidence type="ECO:0000256" key="4">
    <source>
        <dbReference type="ARBA" id="ARBA00023136"/>
    </source>
</evidence>
<comment type="subcellular location">
    <subcellularLocation>
        <location evidence="1">Cell membrane</location>
        <topology evidence="1">Multi-pass membrane protein</topology>
    </subcellularLocation>
</comment>
<evidence type="ECO:0000313" key="8">
    <source>
        <dbReference type="Proteomes" id="UP000244932"/>
    </source>
</evidence>
<keyword evidence="2 5" id="KW-0812">Transmembrane</keyword>
<proteinExistence type="predicted"/>
<dbReference type="GO" id="GO:0005886">
    <property type="term" value="C:plasma membrane"/>
    <property type="evidence" value="ECO:0007669"/>
    <property type="project" value="UniProtKB-SubCell"/>
</dbReference>
<name>A0A2R8ADK6_9RHOB</name>
<evidence type="ECO:0000256" key="2">
    <source>
        <dbReference type="ARBA" id="ARBA00022692"/>
    </source>
</evidence>
<sequence>MVNKDAMEPFTTAFANAWHLIWTADADLMGVLALSFQVTGLAVLVSCLIGFPLGAILGVGRFAGRSASLVAINALMGLPPVVVGLGLYLLLSRAGPLGVFGLLYTPTAMVIAQTVLVTPIVAALTAQVTEEMHREYRDLFATMGMGQVQQAATLLWDGRFALTTAALAGTGRAFAEVGAVMIVGGNIDHVTRVMTTTIALETSRGELALALGLGLILLVLSLAINAGVMGLRNMGMRLAHG</sequence>
<evidence type="ECO:0000256" key="3">
    <source>
        <dbReference type="ARBA" id="ARBA00022989"/>
    </source>
</evidence>
<dbReference type="PANTHER" id="PTHR43632">
    <property type="entry name" value="PERMEASE COMPONENT OF TUNGSTATE ABC TRANSPORTER"/>
    <property type="match status" value="1"/>
</dbReference>
<keyword evidence="4 5" id="KW-0472">Membrane</keyword>
<evidence type="ECO:0000256" key="1">
    <source>
        <dbReference type="ARBA" id="ARBA00004651"/>
    </source>
</evidence>
<dbReference type="InterPro" id="IPR000515">
    <property type="entry name" value="MetI-like"/>
</dbReference>
<dbReference type="InterPro" id="IPR049783">
    <property type="entry name" value="ABC_perm_TupB-like"/>
</dbReference>
<dbReference type="PROSITE" id="PS50928">
    <property type="entry name" value="ABC_TM1"/>
    <property type="match status" value="1"/>
</dbReference>
<feature type="domain" description="ABC transmembrane type-1" evidence="6">
    <location>
        <begin position="32"/>
        <end position="228"/>
    </location>
</feature>
<dbReference type="Proteomes" id="UP000244932">
    <property type="component" value="Unassembled WGS sequence"/>
</dbReference>
<dbReference type="EMBL" id="OMKW01000003">
    <property type="protein sequence ID" value="SPF30170.1"/>
    <property type="molecule type" value="Genomic_DNA"/>
</dbReference>
<accession>A0A2R8ADK6</accession>
<dbReference type="GO" id="GO:0055085">
    <property type="term" value="P:transmembrane transport"/>
    <property type="evidence" value="ECO:0007669"/>
    <property type="project" value="InterPro"/>
</dbReference>
<dbReference type="PANTHER" id="PTHR43632:SF1">
    <property type="entry name" value="PERMEASE COMPONENT OF TUNGSTATE ABC TRANSPORTER"/>
    <property type="match status" value="1"/>
</dbReference>
<evidence type="ECO:0000313" key="7">
    <source>
        <dbReference type="EMBL" id="SPF30170.1"/>
    </source>
</evidence>
<dbReference type="CDD" id="cd06261">
    <property type="entry name" value="TM_PBP2"/>
    <property type="match status" value="1"/>
</dbReference>
<gene>
    <name evidence="7" type="primary">tupB</name>
    <name evidence="7" type="ORF">POI8812_02504</name>
</gene>
<dbReference type="SUPFAM" id="SSF161098">
    <property type="entry name" value="MetI-like"/>
    <property type="match status" value="1"/>
</dbReference>
<evidence type="ECO:0000256" key="5">
    <source>
        <dbReference type="SAM" id="Phobius"/>
    </source>
</evidence>
<feature type="transmembrane region" description="Helical" evidence="5">
    <location>
        <begin position="69"/>
        <end position="91"/>
    </location>
</feature>
<dbReference type="InterPro" id="IPR035906">
    <property type="entry name" value="MetI-like_sf"/>
</dbReference>
<keyword evidence="8" id="KW-1185">Reference proteome</keyword>
<protein>
    <submittedName>
        <fullName evidence="7">Tungstate uptake system permease protein TupB</fullName>
    </submittedName>
</protein>
<evidence type="ECO:0000259" key="6">
    <source>
        <dbReference type="PROSITE" id="PS50928"/>
    </source>
</evidence>
<dbReference type="NCBIfam" id="NF038017">
    <property type="entry name" value="ABC_perm1"/>
    <property type="match status" value="1"/>
</dbReference>
<organism evidence="7 8">
    <name type="scientific">Pontivivens insulae</name>
    <dbReference type="NCBI Taxonomy" id="1639689"/>
    <lineage>
        <taxon>Bacteria</taxon>
        <taxon>Pseudomonadati</taxon>
        <taxon>Pseudomonadota</taxon>
        <taxon>Alphaproteobacteria</taxon>
        <taxon>Rhodobacterales</taxon>
        <taxon>Paracoccaceae</taxon>
        <taxon>Pontivivens</taxon>
    </lineage>
</organism>
<feature type="transmembrane region" description="Helical" evidence="5">
    <location>
        <begin position="207"/>
        <end position="228"/>
    </location>
</feature>